<dbReference type="GO" id="GO:0022857">
    <property type="term" value="F:transmembrane transporter activity"/>
    <property type="evidence" value="ECO:0007669"/>
    <property type="project" value="InterPro"/>
</dbReference>
<evidence type="ECO:0000256" key="1">
    <source>
        <dbReference type="ARBA" id="ARBA00004651"/>
    </source>
</evidence>
<feature type="transmembrane region" description="Helical" evidence="6">
    <location>
        <begin position="260"/>
        <end position="279"/>
    </location>
</feature>
<keyword evidence="4 6" id="KW-1133">Transmembrane helix</keyword>
<dbReference type="Pfam" id="PF07690">
    <property type="entry name" value="MFS_1"/>
    <property type="match status" value="1"/>
</dbReference>
<evidence type="ECO:0000256" key="6">
    <source>
        <dbReference type="SAM" id="Phobius"/>
    </source>
</evidence>
<evidence type="ECO:0000256" key="5">
    <source>
        <dbReference type="ARBA" id="ARBA00023136"/>
    </source>
</evidence>
<feature type="transmembrane region" description="Helical" evidence="6">
    <location>
        <begin position="172"/>
        <end position="194"/>
    </location>
</feature>
<evidence type="ECO:0000256" key="3">
    <source>
        <dbReference type="ARBA" id="ARBA00022692"/>
    </source>
</evidence>
<accession>A0AAU8IE23</accession>
<dbReference type="RefSeq" id="WP_353947970.1">
    <property type="nucleotide sequence ID" value="NZ_CP159510.1"/>
</dbReference>
<sequence length="418" mass="46292">MTLAEVSEKQIKKAVTSDFVGSFSSSLFNFAISLYILKLTGSAMNFGTTLLIGPLIGILFSPVIGYVADHFDNKRVMIISQTGCALLLLLYSVLFPVLNDWHYLMVLFIVATMGLNIRFFNITYQASVSRLVDRPFIQKLNSLEQSSVALANIAGPIAAGVMFALVPFSFFIYFEVVAEIIVILIVLSMNFHLIDEPARSESESENMWTAMKQGLSYVSKRPLILFMISGASIINFLFGVFVVGFPYLMIQVLKMGNFQYSLTEAVFSAGMVVGGLVLAKLKIDRNPIGMVGRALLFVAVPIIFTILPLLFHLNTWLSTAIFSMTYFIVAVALIFTNVPMQTYMQKTIPAQYQGRVFTIMMVGCTSLQPLGMFVYGALFQYFLPIPIILASFLCFVIISLLAHRAGKSSRINEASLAD</sequence>
<feature type="transmembrane region" description="Helical" evidence="6">
    <location>
        <begin position="381"/>
        <end position="402"/>
    </location>
</feature>
<feature type="transmembrane region" description="Helical" evidence="6">
    <location>
        <begin position="148"/>
        <end position="166"/>
    </location>
</feature>
<protein>
    <submittedName>
        <fullName evidence="7">MFS transporter</fullName>
    </submittedName>
</protein>
<dbReference type="CDD" id="cd06173">
    <property type="entry name" value="MFS_MefA_like"/>
    <property type="match status" value="1"/>
</dbReference>
<feature type="transmembrane region" description="Helical" evidence="6">
    <location>
        <begin position="316"/>
        <end position="335"/>
    </location>
</feature>
<keyword evidence="3 6" id="KW-0812">Transmembrane</keyword>
<feature type="transmembrane region" description="Helical" evidence="6">
    <location>
        <begin position="223"/>
        <end position="248"/>
    </location>
</feature>
<organism evidence="7">
    <name type="scientific">Sporolactobacillus sp. Y61</name>
    <dbReference type="NCBI Taxonomy" id="3160863"/>
    <lineage>
        <taxon>Bacteria</taxon>
        <taxon>Bacillati</taxon>
        <taxon>Bacillota</taxon>
        <taxon>Bacilli</taxon>
        <taxon>Bacillales</taxon>
        <taxon>Sporolactobacillaceae</taxon>
        <taxon>Sporolactobacillus</taxon>
    </lineage>
</organism>
<feature type="transmembrane region" description="Helical" evidence="6">
    <location>
        <begin position="356"/>
        <end position="375"/>
    </location>
</feature>
<dbReference type="Gene3D" id="1.20.1250.20">
    <property type="entry name" value="MFS general substrate transporter like domains"/>
    <property type="match status" value="1"/>
</dbReference>
<evidence type="ECO:0000313" key="7">
    <source>
        <dbReference type="EMBL" id="XCJ16473.1"/>
    </source>
</evidence>
<dbReference type="PANTHER" id="PTHR23513:SF6">
    <property type="entry name" value="MAJOR FACILITATOR SUPERFAMILY ASSOCIATED DOMAIN-CONTAINING PROTEIN"/>
    <property type="match status" value="1"/>
</dbReference>
<name>A0AAU8IE23_9BACL</name>
<dbReference type="PANTHER" id="PTHR23513">
    <property type="entry name" value="INTEGRAL MEMBRANE EFFLUX PROTEIN-RELATED"/>
    <property type="match status" value="1"/>
</dbReference>
<feature type="transmembrane region" description="Helical" evidence="6">
    <location>
        <begin position="291"/>
        <end position="310"/>
    </location>
</feature>
<dbReference type="EMBL" id="CP159510">
    <property type="protein sequence ID" value="XCJ16473.1"/>
    <property type="molecule type" value="Genomic_DNA"/>
</dbReference>
<feature type="transmembrane region" description="Helical" evidence="6">
    <location>
        <begin position="101"/>
        <end position="120"/>
    </location>
</feature>
<feature type="transmembrane region" description="Helical" evidence="6">
    <location>
        <begin position="19"/>
        <end position="37"/>
    </location>
</feature>
<dbReference type="GO" id="GO:0005886">
    <property type="term" value="C:plasma membrane"/>
    <property type="evidence" value="ECO:0007669"/>
    <property type="project" value="UniProtKB-SubCell"/>
</dbReference>
<evidence type="ECO:0000256" key="2">
    <source>
        <dbReference type="ARBA" id="ARBA00022475"/>
    </source>
</evidence>
<dbReference type="InterPro" id="IPR036259">
    <property type="entry name" value="MFS_trans_sf"/>
</dbReference>
<feature type="transmembrane region" description="Helical" evidence="6">
    <location>
        <begin position="43"/>
        <end position="64"/>
    </location>
</feature>
<feature type="transmembrane region" description="Helical" evidence="6">
    <location>
        <begin position="76"/>
        <end position="95"/>
    </location>
</feature>
<evidence type="ECO:0000256" key="4">
    <source>
        <dbReference type="ARBA" id="ARBA00022989"/>
    </source>
</evidence>
<reference evidence="7" key="1">
    <citation type="submission" date="2024-06" db="EMBL/GenBank/DDBJ databases">
        <authorList>
            <person name="Fan A."/>
            <person name="Zhang F.Y."/>
            <person name="Zhang L."/>
        </authorList>
    </citation>
    <scope>NUCLEOTIDE SEQUENCE</scope>
    <source>
        <strain evidence="7">Y61</strain>
    </source>
</reference>
<gene>
    <name evidence="7" type="ORF">ABNN70_12510</name>
</gene>
<dbReference type="SUPFAM" id="SSF103473">
    <property type="entry name" value="MFS general substrate transporter"/>
    <property type="match status" value="1"/>
</dbReference>
<dbReference type="AlphaFoldDB" id="A0AAU8IE23"/>
<dbReference type="InterPro" id="IPR011701">
    <property type="entry name" value="MFS"/>
</dbReference>
<comment type="subcellular location">
    <subcellularLocation>
        <location evidence="1">Cell membrane</location>
        <topology evidence="1">Multi-pass membrane protein</topology>
    </subcellularLocation>
</comment>
<keyword evidence="5 6" id="KW-0472">Membrane</keyword>
<keyword evidence="2" id="KW-1003">Cell membrane</keyword>
<proteinExistence type="predicted"/>